<dbReference type="FunFam" id="3.90.550.10:FF:000130">
    <property type="entry name" value="Family 2 glycosyl transferase"/>
    <property type="match status" value="1"/>
</dbReference>
<name>A0A2A4YTY3_9PROT</name>
<feature type="domain" description="Glycosyltransferase 2-like" evidence="1">
    <location>
        <begin position="6"/>
        <end position="134"/>
    </location>
</feature>
<dbReference type="AlphaFoldDB" id="A0A2A4YTY3"/>
<dbReference type="InterPro" id="IPR029044">
    <property type="entry name" value="Nucleotide-diphossugar_trans"/>
</dbReference>
<sequence>MNDLVSIITPSYNCQKFVADTIDSVLAQGYDNWEMIIVDDASTDESITVIEKYAKQDERIKLIKLAENGGAAMARNKALEHATGRYIAFLDSDDIWYADKLNQQVKFMADNNHPISFTSYATMNEDGQDLNHIIKVVNSLTLEQYLKNTIIGFSTAMIDKSQMKNGIKFLNIRIRQDTNLWITLLKQGYKAYGLNQTLVRYRIHSNSISANKVKAAKQVWNLYFNIHKFGLFKSAYYFIHYAGNAVKKRIFS</sequence>
<comment type="caution">
    <text evidence="2">The sequence shown here is derived from an EMBL/GenBank/DDBJ whole genome shotgun (WGS) entry which is preliminary data.</text>
</comment>
<proteinExistence type="predicted"/>
<dbReference type="SUPFAM" id="SSF53448">
    <property type="entry name" value="Nucleotide-diphospho-sugar transferases"/>
    <property type="match status" value="1"/>
</dbReference>
<dbReference type="PANTHER" id="PTHR22916:SF3">
    <property type="entry name" value="UDP-GLCNAC:BETAGAL BETA-1,3-N-ACETYLGLUCOSAMINYLTRANSFERASE-LIKE PROTEIN 1"/>
    <property type="match status" value="1"/>
</dbReference>
<protein>
    <submittedName>
        <fullName evidence="2">Glycosyl transferase</fullName>
    </submittedName>
</protein>
<reference key="1">
    <citation type="submission" date="2017-08" db="EMBL/GenBank/DDBJ databases">
        <title>A dynamic microbial community with high functional redundancy inhabits the cold, oxic subseafloor aquifer.</title>
        <authorList>
            <person name="Tully B.J."/>
            <person name="Wheat C.G."/>
            <person name="Glazer B.T."/>
            <person name="Huber J.A."/>
        </authorList>
    </citation>
    <scope>NUCLEOTIDE SEQUENCE [LARGE SCALE GENOMIC DNA]</scope>
</reference>
<reference evidence="2" key="2">
    <citation type="journal article" date="2018" name="ISME J.">
        <title>A dynamic microbial community with high functional redundancy inhabits the cold, oxic subseafloor aquifer.</title>
        <authorList>
            <person name="Tully B.J."/>
            <person name="Wheat C.G."/>
            <person name="Glazer B.T."/>
            <person name="Huber J.A."/>
        </authorList>
    </citation>
    <scope>NUCLEOTIDE SEQUENCE</scope>
    <source>
        <strain evidence="2">NORP83</strain>
    </source>
</reference>
<dbReference type="CDD" id="cd00761">
    <property type="entry name" value="Glyco_tranf_GTA_type"/>
    <property type="match status" value="1"/>
</dbReference>
<dbReference type="InterPro" id="IPR001173">
    <property type="entry name" value="Glyco_trans_2-like"/>
</dbReference>
<organism evidence="2">
    <name type="scientific">OCS116 cluster bacterium</name>
    <dbReference type="NCBI Taxonomy" id="2030921"/>
    <lineage>
        <taxon>Bacteria</taxon>
        <taxon>Pseudomonadati</taxon>
        <taxon>Pseudomonadota</taxon>
        <taxon>Alphaproteobacteria</taxon>
        <taxon>OCS116 cluster</taxon>
    </lineage>
</organism>
<evidence type="ECO:0000259" key="1">
    <source>
        <dbReference type="Pfam" id="PF00535"/>
    </source>
</evidence>
<keyword evidence="2" id="KW-0808">Transferase</keyword>
<gene>
    <name evidence="2" type="ORF">COB13_14430</name>
</gene>
<dbReference type="GO" id="GO:0016758">
    <property type="term" value="F:hexosyltransferase activity"/>
    <property type="evidence" value="ECO:0007669"/>
    <property type="project" value="UniProtKB-ARBA"/>
</dbReference>
<dbReference type="Pfam" id="PF00535">
    <property type="entry name" value="Glycos_transf_2"/>
    <property type="match status" value="1"/>
</dbReference>
<dbReference type="EMBL" id="NVUS01000024">
    <property type="protein sequence ID" value="PCI98080.1"/>
    <property type="molecule type" value="Genomic_DNA"/>
</dbReference>
<accession>A0A2A4YTY3</accession>
<dbReference type="PANTHER" id="PTHR22916">
    <property type="entry name" value="GLYCOSYLTRANSFERASE"/>
    <property type="match status" value="1"/>
</dbReference>
<evidence type="ECO:0000313" key="2">
    <source>
        <dbReference type="EMBL" id="PCI98080.1"/>
    </source>
</evidence>
<dbReference type="Gene3D" id="3.90.550.10">
    <property type="entry name" value="Spore Coat Polysaccharide Biosynthesis Protein SpsA, Chain A"/>
    <property type="match status" value="1"/>
</dbReference>